<feature type="domain" description="PepSY" evidence="1">
    <location>
        <begin position="40"/>
        <end position="93"/>
    </location>
</feature>
<keyword evidence="3" id="KW-1185">Reference proteome</keyword>
<gene>
    <name evidence="2" type="ORF">JJ685_03240</name>
</gene>
<dbReference type="Proteomes" id="UP000599109">
    <property type="component" value="Unassembled WGS sequence"/>
</dbReference>
<dbReference type="InterPro" id="IPR025711">
    <property type="entry name" value="PepSY"/>
</dbReference>
<accession>A0A937CRE0</accession>
<dbReference type="Gene3D" id="3.10.450.40">
    <property type="match status" value="1"/>
</dbReference>
<dbReference type="EMBL" id="JAEQNE010000001">
    <property type="protein sequence ID" value="MBL0390151.1"/>
    <property type="molecule type" value="Genomic_DNA"/>
</dbReference>
<proteinExistence type="predicted"/>
<sequence>MALYPERNIAERALMPRIVSSVALLLGLSFLLPAAWAAVDRAEAASLAQRTAPGRVLSVERGLHLDNSVVWRIQVLTTGGEVRLVVIDAETGRPR</sequence>
<protein>
    <submittedName>
        <fullName evidence="2">PepSY domain-containing protein</fullName>
    </submittedName>
</protein>
<evidence type="ECO:0000313" key="3">
    <source>
        <dbReference type="Proteomes" id="UP000599109"/>
    </source>
</evidence>
<evidence type="ECO:0000313" key="2">
    <source>
        <dbReference type="EMBL" id="MBL0390151.1"/>
    </source>
</evidence>
<reference evidence="2 3" key="1">
    <citation type="journal article" date="2017" name="Int. J. Syst. Evol. Microbiol.">
        <title>Ramlibacter monticola sp. nov., isolated from forest soil.</title>
        <authorList>
            <person name="Chaudhary D.K."/>
            <person name="Kim J."/>
        </authorList>
    </citation>
    <scope>NUCLEOTIDE SEQUENCE [LARGE SCALE GENOMIC DNA]</scope>
    <source>
        <strain evidence="2 3">KACC 19175</strain>
    </source>
</reference>
<dbReference type="AlphaFoldDB" id="A0A937CRE0"/>
<organism evidence="2 3">
    <name type="scientific">Ramlibacter monticola</name>
    <dbReference type="NCBI Taxonomy" id="1926872"/>
    <lineage>
        <taxon>Bacteria</taxon>
        <taxon>Pseudomonadati</taxon>
        <taxon>Pseudomonadota</taxon>
        <taxon>Betaproteobacteria</taxon>
        <taxon>Burkholderiales</taxon>
        <taxon>Comamonadaceae</taxon>
        <taxon>Ramlibacter</taxon>
    </lineage>
</organism>
<evidence type="ECO:0000259" key="1">
    <source>
        <dbReference type="Pfam" id="PF03413"/>
    </source>
</evidence>
<dbReference type="Pfam" id="PF03413">
    <property type="entry name" value="PepSY"/>
    <property type="match status" value="1"/>
</dbReference>
<comment type="caution">
    <text evidence="2">The sequence shown here is derived from an EMBL/GenBank/DDBJ whole genome shotgun (WGS) entry which is preliminary data.</text>
</comment>
<name>A0A937CRE0_9BURK</name>
<dbReference type="RefSeq" id="WP_201672723.1">
    <property type="nucleotide sequence ID" value="NZ_JAEQNE010000001.1"/>
</dbReference>